<feature type="transmembrane region" description="Helical" evidence="6">
    <location>
        <begin position="448"/>
        <end position="464"/>
    </location>
</feature>
<feature type="transmembrane region" description="Helical" evidence="6">
    <location>
        <begin position="318"/>
        <end position="340"/>
    </location>
</feature>
<sequence length="725" mass="77269">MLALGALLGITISLLRIYPLTYGPVAQASASNVVIKGAAVVTSDPIISNRKGQLDWANQEVLRITLRLESATIHSQTFDLHSPVLVFASEPEIVSALKTYIPGQKISVTGKLSTAPLGKPYAAYLKLLAVPEDIESPPRYQWLAADLRSGLHESLRGRSAAAKGLVPGLALGDSSALTNDLASNMKSAGLTHLISVSGTNVTLLIVLVLAVMRRFRANINLQYFIIVVALVGFVILVRPQPSVLRATVMGLVALVATFTSSNKSSVPALAVAVIGLVALDPWLAMSYGFALSVAATTGLVLFAPRIMNFLEVKTSKQIPFWVIQTLAVTVAAQFAVFPILVGLGSPLSLVTIPANMLAVPLAGPTMILGLLAALVNPISSHIGELIAWSAGLFAQMIAGIAHLSAGIDWLTIPWPSGKLGVVLSITMVSVGVHAAIQWRRLALESKSIFVSVLTAAVFLLWQPPTLSLKPWPPAGWVMVSCDVGQGDATVIRVGPNEAVLVDVGGDPDAIDRCLTELHIKKIPVLLLTHFHADHVGGLDGVFKSRTVSQIRVSPLGDPPLTTEYVSQVLRDRNQSASVMTYPEQFEINGIKFTCLWPSQLILGQGSDANNASVVIAVKVAGIDILLTGDIEPPVQEEIVRTIRPINFEVIKVAHHGSKYQSSDFAAWANAEIALVSVGKNNGYGHPAPETISLYELTGSQVFRTDRNGDIAIVVRDSKIRVATHR</sequence>
<dbReference type="SUPFAM" id="SSF56281">
    <property type="entry name" value="Metallo-hydrolase/oxidoreductase"/>
    <property type="match status" value="1"/>
</dbReference>
<dbReference type="Pfam" id="PF00753">
    <property type="entry name" value="Lactamase_B"/>
    <property type="match status" value="1"/>
</dbReference>
<feature type="transmembrane region" description="Helical" evidence="6">
    <location>
        <begin position="219"/>
        <end position="237"/>
    </location>
</feature>
<dbReference type="GO" id="GO:0005886">
    <property type="term" value="C:plasma membrane"/>
    <property type="evidence" value="ECO:0007669"/>
    <property type="project" value="UniProtKB-SubCell"/>
</dbReference>
<dbReference type="GO" id="GO:0030420">
    <property type="term" value="P:establishment of competence for transformation"/>
    <property type="evidence" value="ECO:0007669"/>
    <property type="project" value="InterPro"/>
</dbReference>
<dbReference type="EMBL" id="CAEZYC010000010">
    <property type="protein sequence ID" value="CAB4701351.1"/>
    <property type="molecule type" value="Genomic_DNA"/>
</dbReference>
<proteinExistence type="predicted"/>
<evidence type="ECO:0000313" key="8">
    <source>
        <dbReference type="EMBL" id="CAB4701351.1"/>
    </source>
</evidence>
<name>A0A6J6PPG1_9ZZZZ</name>
<keyword evidence="3 6" id="KW-0812">Transmembrane</keyword>
<organism evidence="8">
    <name type="scientific">freshwater metagenome</name>
    <dbReference type="NCBI Taxonomy" id="449393"/>
    <lineage>
        <taxon>unclassified sequences</taxon>
        <taxon>metagenomes</taxon>
        <taxon>ecological metagenomes</taxon>
    </lineage>
</organism>
<comment type="subcellular location">
    <subcellularLocation>
        <location evidence="1">Cell membrane</location>
        <topology evidence="1">Multi-pass membrane protein</topology>
    </subcellularLocation>
</comment>
<dbReference type="Gene3D" id="3.60.15.10">
    <property type="entry name" value="Ribonuclease Z/Hydroxyacylglutathione hydrolase-like"/>
    <property type="match status" value="1"/>
</dbReference>
<keyword evidence="4 6" id="KW-1133">Transmembrane helix</keyword>
<dbReference type="InterPro" id="IPR052159">
    <property type="entry name" value="Competence_DNA_uptake"/>
</dbReference>
<protein>
    <submittedName>
        <fullName evidence="8">Unannotated protein</fullName>
    </submittedName>
</protein>
<dbReference type="NCBIfam" id="TIGR00361">
    <property type="entry name" value="ComEC_Rec2"/>
    <property type="match status" value="1"/>
</dbReference>
<dbReference type="InterPro" id="IPR004797">
    <property type="entry name" value="Competence_ComEC/Rec2"/>
</dbReference>
<feature type="transmembrane region" description="Helical" evidence="6">
    <location>
        <begin position="352"/>
        <end position="373"/>
    </location>
</feature>
<keyword evidence="2" id="KW-1003">Cell membrane</keyword>
<feature type="transmembrane region" description="Helical" evidence="6">
    <location>
        <begin position="193"/>
        <end position="212"/>
    </location>
</feature>
<evidence type="ECO:0000256" key="2">
    <source>
        <dbReference type="ARBA" id="ARBA00022475"/>
    </source>
</evidence>
<dbReference type="CDD" id="cd07731">
    <property type="entry name" value="ComA-like_MBL-fold"/>
    <property type="match status" value="1"/>
</dbReference>
<dbReference type="InterPro" id="IPR035681">
    <property type="entry name" value="ComA-like_MBL"/>
</dbReference>
<gene>
    <name evidence="8" type="ORF">UFOPK2648_00332</name>
</gene>
<feature type="domain" description="Metallo-beta-lactamase" evidence="7">
    <location>
        <begin position="485"/>
        <end position="679"/>
    </location>
</feature>
<dbReference type="PANTHER" id="PTHR30619">
    <property type="entry name" value="DNA INTERNALIZATION/COMPETENCE PROTEIN COMEC/REC2"/>
    <property type="match status" value="1"/>
</dbReference>
<feature type="transmembrane region" description="Helical" evidence="6">
    <location>
        <begin position="419"/>
        <end position="436"/>
    </location>
</feature>
<evidence type="ECO:0000256" key="3">
    <source>
        <dbReference type="ARBA" id="ARBA00022692"/>
    </source>
</evidence>
<evidence type="ECO:0000256" key="4">
    <source>
        <dbReference type="ARBA" id="ARBA00022989"/>
    </source>
</evidence>
<keyword evidence="5 6" id="KW-0472">Membrane</keyword>
<feature type="transmembrane region" description="Helical" evidence="6">
    <location>
        <begin position="385"/>
        <end position="407"/>
    </location>
</feature>
<feature type="transmembrane region" description="Helical" evidence="6">
    <location>
        <begin position="289"/>
        <end position="306"/>
    </location>
</feature>
<dbReference type="AlphaFoldDB" id="A0A6J6PPG1"/>
<dbReference type="Pfam" id="PF03772">
    <property type="entry name" value="Competence"/>
    <property type="match status" value="1"/>
</dbReference>
<dbReference type="InterPro" id="IPR001279">
    <property type="entry name" value="Metallo-B-lactamas"/>
</dbReference>
<dbReference type="SMART" id="SM00849">
    <property type="entry name" value="Lactamase_B"/>
    <property type="match status" value="1"/>
</dbReference>
<reference evidence="8" key="1">
    <citation type="submission" date="2020-05" db="EMBL/GenBank/DDBJ databases">
        <authorList>
            <person name="Chiriac C."/>
            <person name="Salcher M."/>
            <person name="Ghai R."/>
            <person name="Kavagutti S V."/>
        </authorList>
    </citation>
    <scope>NUCLEOTIDE SEQUENCE</scope>
</reference>
<dbReference type="PANTHER" id="PTHR30619:SF1">
    <property type="entry name" value="RECOMBINATION PROTEIN 2"/>
    <property type="match status" value="1"/>
</dbReference>
<dbReference type="NCBIfam" id="TIGR00360">
    <property type="entry name" value="ComEC_N-term"/>
    <property type="match status" value="1"/>
</dbReference>
<dbReference type="InterPro" id="IPR036866">
    <property type="entry name" value="RibonucZ/Hydroxyglut_hydro"/>
</dbReference>
<evidence type="ECO:0000256" key="5">
    <source>
        <dbReference type="ARBA" id="ARBA00023136"/>
    </source>
</evidence>
<evidence type="ECO:0000256" key="6">
    <source>
        <dbReference type="SAM" id="Phobius"/>
    </source>
</evidence>
<accession>A0A6J6PPG1</accession>
<evidence type="ECO:0000259" key="7">
    <source>
        <dbReference type="SMART" id="SM00849"/>
    </source>
</evidence>
<dbReference type="InterPro" id="IPR004477">
    <property type="entry name" value="ComEC_N"/>
</dbReference>
<evidence type="ECO:0000256" key="1">
    <source>
        <dbReference type="ARBA" id="ARBA00004651"/>
    </source>
</evidence>